<keyword evidence="6 7" id="KW-0472">Membrane</keyword>
<evidence type="ECO:0000313" key="9">
    <source>
        <dbReference type="Proteomes" id="UP000821853"/>
    </source>
</evidence>
<keyword evidence="9" id="KW-1185">Reference proteome</keyword>
<evidence type="ECO:0000256" key="7">
    <source>
        <dbReference type="RuleBase" id="RU363107"/>
    </source>
</evidence>
<organism evidence="8 9">
    <name type="scientific">Haemaphysalis longicornis</name>
    <name type="common">Bush tick</name>
    <dbReference type="NCBI Taxonomy" id="44386"/>
    <lineage>
        <taxon>Eukaryota</taxon>
        <taxon>Metazoa</taxon>
        <taxon>Ecdysozoa</taxon>
        <taxon>Arthropoda</taxon>
        <taxon>Chelicerata</taxon>
        <taxon>Arachnida</taxon>
        <taxon>Acari</taxon>
        <taxon>Parasitiformes</taxon>
        <taxon>Ixodida</taxon>
        <taxon>Ixodoidea</taxon>
        <taxon>Ixodidae</taxon>
        <taxon>Haemaphysalinae</taxon>
        <taxon>Haemaphysalis</taxon>
    </lineage>
</organism>
<proteinExistence type="inferred from homology"/>
<dbReference type="PANTHER" id="PTHR19317">
    <property type="entry name" value="PRENYLATED RAB ACCEPTOR 1-RELATED"/>
    <property type="match status" value="1"/>
</dbReference>
<dbReference type="PANTHER" id="PTHR19317:SF0">
    <property type="entry name" value="PRENYLATED RAB ACCEPTOR PROTEIN 1"/>
    <property type="match status" value="1"/>
</dbReference>
<evidence type="ECO:0000256" key="1">
    <source>
        <dbReference type="ARBA" id="ARBA00004141"/>
    </source>
</evidence>
<comment type="similarity">
    <text evidence="3 7">Belongs to the PRA1 family.</text>
</comment>
<evidence type="ECO:0000256" key="5">
    <source>
        <dbReference type="ARBA" id="ARBA00022989"/>
    </source>
</evidence>
<comment type="subcellular location">
    <subcellularLocation>
        <location evidence="2">Cytoplasmic vesicle</location>
        <location evidence="2">Secretory vesicle</location>
        <location evidence="2">Synaptic vesicle</location>
    </subcellularLocation>
    <subcellularLocation>
        <location evidence="1 7">Membrane</location>
        <topology evidence="1 7">Multi-pass membrane protein</topology>
    </subcellularLocation>
</comment>
<reference evidence="8 9" key="1">
    <citation type="journal article" date="2020" name="Cell">
        <title>Large-Scale Comparative Analyses of Tick Genomes Elucidate Their Genetic Diversity and Vector Capacities.</title>
        <authorList>
            <consortium name="Tick Genome and Microbiome Consortium (TIGMIC)"/>
            <person name="Jia N."/>
            <person name="Wang J."/>
            <person name="Shi W."/>
            <person name="Du L."/>
            <person name="Sun Y."/>
            <person name="Zhan W."/>
            <person name="Jiang J.F."/>
            <person name="Wang Q."/>
            <person name="Zhang B."/>
            <person name="Ji P."/>
            <person name="Bell-Sakyi L."/>
            <person name="Cui X.M."/>
            <person name="Yuan T.T."/>
            <person name="Jiang B.G."/>
            <person name="Yang W.F."/>
            <person name="Lam T.T."/>
            <person name="Chang Q.C."/>
            <person name="Ding S.J."/>
            <person name="Wang X.J."/>
            <person name="Zhu J.G."/>
            <person name="Ruan X.D."/>
            <person name="Zhao L."/>
            <person name="Wei J.T."/>
            <person name="Ye R.Z."/>
            <person name="Que T.C."/>
            <person name="Du C.H."/>
            <person name="Zhou Y.H."/>
            <person name="Cheng J.X."/>
            <person name="Dai P.F."/>
            <person name="Guo W.B."/>
            <person name="Han X.H."/>
            <person name="Huang E.J."/>
            <person name="Li L.F."/>
            <person name="Wei W."/>
            <person name="Gao Y.C."/>
            <person name="Liu J.Z."/>
            <person name="Shao H.Z."/>
            <person name="Wang X."/>
            <person name="Wang C.C."/>
            <person name="Yang T.C."/>
            <person name="Huo Q.B."/>
            <person name="Li W."/>
            <person name="Chen H.Y."/>
            <person name="Chen S.E."/>
            <person name="Zhou L.G."/>
            <person name="Ni X.B."/>
            <person name="Tian J.H."/>
            <person name="Sheng Y."/>
            <person name="Liu T."/>
            <person name="Pan Y.S."/>
            <person name="Xia L.Y."/>
            <person name="Li J."/>
            <person name="Zhao F."/>
            <person name="Cao W.C."/>
        </authorList>
    </citation>
    <scope>NUCLEOTIDE SEQUENCE [LARGE SCALE GENOMIC DNA]</scope>
    <source>
        <strain evidence="8">HaeL-2018</strain>
    </source>
</reference>
<evidence type="ECO:0000256" key="6">
    <source>
        <dbReference type="ARBA" id="ARBA00023136"/>
    </source>
</evidence>
<dbReference type="InterPro" id="IPR004895">
    <property type="entry name" value="Prenylated_rab_accept_PRA1"/>
</dbReference>
<feature type="transmembrane region" description="Helical" evidence="7">
    <location>
        <begin position="140"/>
        <end position="163"/>
    </location>
</feature>
<name>A0A9J6FDF7_HAELO</name>
<evidence type="ECO:0000256" key="4">
    <source>
        <dbReference type="ARBA" id="ARBA00022692"/>
    </source>
</evidence>
<keyword evidence="5 7" id="KW-1133">Transmembrane helix</keyword>
<dbReference type="AlphaFoldDB" id="A0A9J6FDF7"/>
<dbReference type="GO" id="GO:0005794">
    <property type="term" value="C:Golgi apparatus"/>
    <property type="evidence" value="ECO:0007669"/>
    <property type="project" value="TreeGrafter"/>
</dbReference>
<evidence type="ECO:0000256" key="3">
    <source>
        <dbReference type="ARBA" id="ARBA00006483"/>
    </source>
</evidence>
<dbReference type="OMA" id="MEVITHG"/>
<evidence type="ECO:0000313" key="8">
    <source>
        <dbReference type="EMBL" id="KAH9361002.1"/>
    </source>
</evidence>
<dbReference type="OrthoDB" id="63113at2759"/>
<accession>A0A9J6FDF7</accession>
<feature type="transmembrane region" description="Helical" evidence="7">
    <location>
        <begin position="83"/>
        <end position="103"/>
    </location>
</feature>
<dbReference type="Pfam" id="PF03208">
    <property type="entry name" value="PRA1"/>
    <property type="match status" value="1"/>
</dbReference>
<comment type="caution">
    <text evidence="8">The sequence shown here is derived from an EMBL/GenBank/DDBJ whole genome shotgun (WGS) entry which is preliminary data.</text>
</comment>
<sequence length="196" mass="21812">MSAGDAPLVRPNGAAPSSRRRLFISPMEVITHGLLTNMRWCRAQWSRVQPWRQFLDPEKLSLPGSARELRLRMKTNGSHFSRNYALVFITVLTFHMIASPALLMRVVVTAGVAAALKVHADIEVVALRGTNVVVSTNLRAMIAAAVALYVVCVMGSVLVWSFVKSFATSAFHAAVFARQSSPRHRAGRNRQRYRRK</sequence>
<dbReference type="Proteomes" id="UP000821853">
    <property type="component" value="Chromosome 1"/>
</dbReference>
<gene>
    <name evidence="8" type="ORF">HPB48_019604</name>
</gene>
<protein>
    <recommendedName>
        <fullName evidence="7">PRA1 family protein</fullName>
    </recommendedName>
</protein>
<dbReference type="GO" id="GO:0016020">
    <property type="term" value="C:membrane"/>
    <property type="evidence" value="ECO:0007669"/>
    <property type="project" value="UniProtKB-SubCell"/>
</dbReference>
<keyword evidence="4 7" id="KW-0812">Transmembrane</keyword>
<dbReference type="EMBL" id="JABSTR010000001">
    <property type="protein sequence ID" value="KAH9361002.1"/>
    <property type="molecule type" value="Genomic_DNA"/>
</dbReference>
<evidence type="ECO:0000256" key="2">
    <source>
        <dbReference type="ARBA" id="ARBA00004234"/>
    </source>
</evidence>
<dbReference type="GO" id="GO:0008021">
    <property type="term" value="C:synaptic vesicle"/>
    <property type="evidence" value="ECO:0007669"/>
    <property type="project" value="UniProtKB-SubCell"/>
</dbReference>
<dbReference type="VEuPathDB" id="VectorBase:HLOH_051712"/>